<dbReference type="EMBL" id="BPLR01003681">
    <property type="protein sequence ID" value="GIX87480.1"/>
    <property type="molecule type" value="Genomic_DNA"/>
</dbReference>
<protein>
    <submittedName>
        <fullName evidence="1">Uncharacterized protein</fullName>
    </submittedName>
</protein>
<keyword evidence="2" id="KW-1185">Reference proteome</keyword>
<organism evidence="1 2">
    <name type="scientific">Caerostris extrusa</name>
    <name type="common">Bark spider</name>
    <name type="synonym">Caerostris bankana</name>
    <dbReference type="NCBI Taxonomy" id="172846"/>
    <lineage>
        <taxon>Eukaryota</taxon>
        <taxon>Metazoa</taxon>
        <taxon>Ecdysozoa</taxon>
        <taxon>Arthropoda</taxon>
        <taxon>Chelicerata</taxon>
        <taxon>Arachnida</taxon>
        <taxon>Araneae</taxon>
        <taxon>Araneomorphae</taxon>
        <taxon>Entelegynae</taxon>
        <taxon>Araneoidea</taxon>
        <taxon>Araneidae</taxon>
        <taxon>Caerostris</taxon>
    </lineage>
</organism>
<reference evidence="1 2" key="1">
    <citation type="submission" date="2021-06" db="EMBL/GenBank/DDBJ databases">
        <title>Caerostris extrusa draft genome.</title>
        <authorList>
            <person name="Kono N."/>
            <person name="Arakawa K."/>
        </authorList>
    </citation>
    <scope>NUCLEOTIDE SEQUENCE [LARGE SCALE GENOMIC DNA]</scope>
</reference>
<evidence type="ECO:0000313" key="1">
    <source>
        <dbReference type="EMBL" id="GIX87480.1"/>
    </source>
</evidence>
<name>A0AAV4NT56_CAEEX</name>
<dbReference type="AlphaFoldDB" id="A0AAV4NT56"/>
<comment type="caution">
    <text evidence="1">The sequence shown here is derived from an EMBL/GenBank/DDBJ whole genome shotgun (WGS) entry which is preliminary data.</text>
</comment>
<gene>
    <name evidence="1" type="ORF">CEXT_606831</name>
</gene>
<accession>A0AAV4NT56</accession>
<sequence length="143" mass="16097">MINVNEEKPPYLSAENTFRSKLKISLQLLDQQHWTDGKLLPMSMPSPLGQTSECITANQSSSYRKVHFSLCNVSFSAESFTLFQLRSADVCKKVGIWKKYRSSIQSEDPCAINQHGGPETLNHVIGLYVEFYISYLSTVGLSD</sequence>
<dbReference type="Proteomes" id="UP001054945">
    <property type="component" value="Unassembled WGS sequence"/>
</dbReference>
<evidence type="ECO:0000313" key="2">
    <source>
        <dbReference type="Proteomes" id="UP001054945"/>
    </source>
</evidence>
<proteinExistence type="predicted"/>